<dbReference type="SUPFAM" id="SSF53335">
    <property type="entry name" value="S-adenosyl-L-methionine-dependent methyltransferases"/>
    <property type="match status" value="1"/>
</dbReference>
<evidence type="ECO:0000259" key="3">
    <source>
        <dbReference type="PROSITE" id="PS51898"/>
    </source>
</evidence>
<feature type="compositionally biased region" description="Basic residues" evidence="2">
    <location>
        <begin position="540"/>
        <end position="558"/>
    </location>
</feature>
<name>A0A9P1GCV5_9DINO</name>
<feature type="region of interest" description="Disordered" evidence="2">
    <location>
        <begin position="68"/>
        <end position="238"/>
    </location>
</feature>
<dbReference type="PROSITE" id="PS51898">
    <property type="entry name" value="TYR_RECOMBINASE"/>
    <property type="match status" value="1"/>
</dbReference>
<feature type="compositionally biased region" description="Low complexity" evidence="2">
    <location>
        <begin position="567"/>
        <end position="578"/>
    </location>
</feature>
<feature type="compositionally biased region" description="Basic and acidic residues" evidence="2">
    <location>
        <begin position="530"/>
        <end position="539"/>
    </location>
</feature>
<keyword evidence="7" id="KW-1185">Reference proteome</keyword>
<evidence type="ECO:0000256" key="1">
    <source>
        <dbReference type="ARBA" id="ARBA00023172"/>
    </source>
</evidence>
<dbReference type="InterPro" id="IPR011010">
    <property type="entry name" value="DNA_brk_join_enz"/>
</dbReference>
<evidence type="ECO:0000313" key="5">
    <source>
        <dbReference type="EMBL" id="CAL1162746.1"/>
    </source>
</evidence>
<reference evidence="4" key="1">
    <citation type="submission" date="2022-10" db="EMBL/GenBank/DDBJ databases">
        <authorList>
            <person name="Chen Y."/>
            <person name="Dougan E. K."/>
            <person name="Chan C."/>
            <person name="Rhodes N."/>
            <person name="Thang M."/>
        </authorList>
    </citation>
    <scope>NUCLEOTIDE SEQUENCE</scope>
</reference>
<dbReference type="CDD" id="cd00397">
    <property type="entry name" value="DNA_BRE_C"/>
    <property type="match status" value="1"/>
</dbReference>
<sequence length="1871" mass="208713">MRAAPCNKCRSGRQTESDSWCLGCSSLEVTLQLLKRRWSSAGVRAVAEEATLSCARFVRALHNLDSTLEPATGAGDRGGLAAKSKASRPRSRTPVRDERPPLLRSGPSREPPPRRDGGDREHRDRDQEGRASEYTYDEESEEEAEEEPPRTEVKKEEREVKERHEEPPETHRHSRGSERPPEPPEPPKKKKKKKTGKRKHRGGTRHQRHRREREDPFRSSHRRLDQSHLSLARDLNEGLERREAEWLGDLEEEEGPPGSSPAAIAALLASQDKPKKPTRYNVAEADFWRTRHIPPGSVISFVDPEHRESAPPLAAVLVTETVSRQSGMWLTVKSLGAETAEEKKKVDGYFKGSRKKVHICCLGPDGICPMDDEDALHLQRFHWFPPGDFTAEWLTTAAKKLVKKGAEKELESGRDPLFPTEDRGADEVPGGPSTIEQRLSALRGPGRRVSFAAHPTVVSASRQAEGREAAKDGAGGGHRALAPVVAPPLGKVKDEEPQWISDSEQSTEAAKKTKKRSLAMTLAKAAKLRNAQEEKEEKRKKSRSRSPGKKKKKKRKKKSSDSEESADSAGHSSSSEASLMAPLKKRSRKSPGSVYRMLEQTAVERLSADGVVEEGYEAAGLRGQRPKMLTFFQLVLRPALDARSRDCKELSLLSRSLDLLREGRLAELADVLASRLIAVDTAGRQGWHVARHLEVYGEEEENSAPPHVLLAAQKHARQVDKAGGKGSWSPAAQWSSYEQRPKGKGGERQAERPEEEGSRGIVLGLPGAVASAPGGPCTKPHGVQDIDITPGTGAEVATSLSSPVEGAMGTNSTIASFPEVESCHTGESSRAARPNSRAEWLLRLTEVSNLIELGGKLAWGLRAGFLSLESDRARPTRGATSGRGSLFPLPILFPEGELWMDSGGRPLSLTEAAVQCWVAVGCAAMNSLYGHPKGGMQRKPGKMHEVVLDSLRVKVRRFLEGEVQHSTSPSRTWWQIYLDNFMAGDLHKDEGALDEDLQALAMNAWTSAGILTAEDKQVLGSTSAVELGVRLDGRRGLLGASPERLLKTIFATLYLLGKQLWSRKETQIVLGRWVFILQFRRAAMGVLSKSWQVIESPWPSRPKLQVLQRELMWLICLGPLLQADLMATYDGQVTVSDASESGGACAVATGLTWSGRSLVGLRNDLRLAPLDRPLLVISLFNGIGGAFRLYDILGIIPAGRISVDISRTGNRVSRSAWPDMIELHDVELIDLKEIERWAGLFPHVVEVHMFAGFPCVHLSSARAFRRNLEGEGSRLFWKLLEVIQWVQQVFSVQAKVKWCVENVASMDEAARQTISSELEVSPIKLDPSDVLPYSRPRFAWSSETLFEMEGLQLWTEKEYVRAYMSGPGVETHQWIRPGWTWEAHQGACFPTFMKSIKRSRPPPAPAGLERTSQQTQERWRLDQFRYPPYQYKEQFLLHQAGKEPRLLDSSEREILLGFGAGHTSTCMSASEAKKNWRDYEDARCSLCGDSFSIPSFAVMASQMACELAPRMPPAKIIARLGLAPGCSAHPSVDVPMSRLLSYGGDAERPYMLEELTRHLPRIVLAAKTREGRQRQRKGVRLRDFTITKKTRLRYEAAVGRILPFLEAQHNLQDMDGVVSDFMELQWSRGETVGWIADVLSGLHFYWPELRGMLRHSWRLFRQWRKVEAPQRAPPMTVWIVKAVVARAVERHELAFGALVALGFHCLLRTGELLALQFKDLELSTSTGVITLYSSKSGLRTGTEEAVAVRDPLVLNLLRTLASVSMFSRGQKLWEFSAQCFRQKFSDYMRFFRISHLSMKPYSLRRGGATYLLQEGLPLDVILVRGRWRSLNVARLYLQDGLAQIPRLRVDPLEMRRILQFSNHCPSSAFRP</sequence>
<dbReference type="InterPro" id="IPR029063">
    <property type="entry name" value="SAM-dependent_MTases_sf"/>
</dbReference>
<dbReference type="Gene3D" id="3.40.50.150">
    <property type="entry name" value="Vaccinia Virus protein VP39"/>
    <property type="match status" value="1"/>
</dbReference>
<dbReference type="GO" id="GO:0006310">
    <property type="term" value="P:DNA recombination"/>
    <property type="evidence" value="ECO:0007669"/>
    <property type="project" value="UniProtKB-KW"/>
</dbReference>
<feature type="compositionally biased region" description="Basic and acidic residues" evidence="2">
    <location>
        <begin position="212"/>
        <end position="226"/>
    </location>
</feature>
<dbReference type="Proteomes" id="UP001152797">
    <property type="component" value="Unassembled WGS sequence"/>
</dbReference>
<feature type="domain" description="Tyr recombinase" evidence="3">
    <location>
        <begin position="1670"/>
        <end position="1850"/>
    </location>
</feature>
<feature type="region of interest" description="Disordered" evidence="2">
    <location>
        <begin position="454"/>
        <end position="592"/>
    </location>
</feature>
<organism evidence="4">
    <name type="scientific">Cladocopium goreaui</name>
    <dbReference type="NCBI Taxonomy" id="2562237"/>
    <lineage>
        <taxon>Eukaryota</taxon>
        <taxon>Sar</taxon>
        <taxon>Alveolata</taxon>
        <taxon>Dinophyceae</taxon>
        <taxon>Suessiales</taxon>
        <taxon>Symbiodiniaceae</taxon>
        <taxon>Cladocopium</taxon>
    </lineage>
</organism>
<dbReference type="InterPro" id="IPR013762">
    <property type="entry name" value="Integrase-like_cat_sf"/>
</dbReference>
<dbReference type="GO" id="GO:0015074">
    <property type="term" value="P:DNA integration"/>
    <property type="evidence" value="ECO:0007669"/>
    <property type="project" value="InterPro"/>
</dbReference>
<feature type="compositionally biased region" description="Basic and acidic residues" evidence="2">
    <location>
        <begin position="147"/>
        <end position="187"/>
    </location>
</feature>
<feature type="compositionally biased region" description="Basic and acidic residues" evidence="2">
    <location>
        <begin position="405"/>
        <end position="426"/>
    </location>
</feature>
<dbReference type="EMBL" id="CAMXCT010004504">
    <property type="protein sequence ID" value="CAI4009371.1"/>
    <property type="molecule type" value="Genomic_DNA"/>
</dbReference>
<keyword evidence="1" id="KW-0233">DNA recombination</keyword>
<gene>
    <name evidence="4" type="ORF">C1SCF055_LOCUS34736</name>
</gene>
<evidence type="ECO:0000313" key="4">
    <source>
        <dbReference type="EMBL" id="CAI4009371.1"/>
    </source>
</evidence>
<protein>
    <submittedName>
        <fullName evidence="6">DNA (Cytosine-5)-methyltransferase 3B (Dnmt3b) (DNA methyltransferase HsaIIIB) (DNA MTase HsaIIIB) (M.HsaIIIB)</fullName>
    </submittedName>
</protein>
<proteinExistence type="predicted"/>
<evidence type="ECO:0000313" key="7">
    <source>
        <dbReference type="Proteomes" id="UP001152797"/>
    </source>
</evidence>
<dbReference type="Gene3D" id="1.10.443.10">
    <property type="entry name" value="Intergrase catalytic core"/>
    <property type="match status" value="1"/>
</dbReference>
<feature type="compositionally biased region" description="Basic residues" evidence="2">
    <location>
        <begin position="188"/>
        <end position="211"/>
    </location>
</feature>
<feature type="compositionally biased region" description="Basic and acidic residues" evidence="2">
    <location>
        <begin position="739"/>
        <end position="758"/>
    </location>
</feature>
<reference evidence="5" key="2">
    <citation type="submission" date="2024-04" db="EMBL/GenBank/DDBJ databases">
        <authorList>
            <person name="Chen Y."/>
            <person name="Shah S."/>
            <person name="Dougan E. K."/>
            <person name="Thang M."/>
            <person name="Chan C."/>
        </authorList>
    </citation>
    <scope>NUCLEOTIDE SEQUENCE [LARGE SCALE GENOMIC DNA]</scope>
</reference>
<dbReference type="InterPro" id="IPR002104">
    <property type="entry name" value="Integrase_catalytic"/>
</dbReference>
<dbReference type="SUPFAM" id="SSF56349">
    <property type="entry name" value="DNA breaking-rejoining enzymes"/>
    <property type="match status" value="1"/>
</dbReference>
<dbReference type="GO" id="GO:0003677">
    <property type="term" value="F:DNA binding"/>
    <property type="evidence" value="ECO:0007669"/>
    <property type="project" value="InterPro"/>
</dbReference>
<accession>A0A9P1GCV5</accession>
<dbReference type="OrthoDB" id="641149at2759"/>
<evidence type="ECO:0000313" key="6">
    <source>
        <dbReference type="EMBL" id="CAL4796683.1"/>
    </source>
</evidence>
<evidence type="ECO:0000256" key="2">
    <source>
        <dbReference type="SAM" id="MobiDB-lite"/>
    </source>
</evidence>
<feature type="region of interest" description="Disordered" evidence="2">
    <location>
        <begin position="714"/>
        <end position="797"/>
    </location>
</feature>
<dbReference type="EMBL" id="CAMXCT030004504">
    <property type="protein sequence ID" value="CAL4796683.1"/>
    <property type="molecule type" value="Genomic_DNA"/>
</dbReference>
<feature type="compositionally biased region" description="Acidic residues" evidence="2">
    <location>
        <begin position="135"/>
        <end position="146"/>
    </location>
</feature>
<comment type="caution">
    <text evidence="4">The sequence shown here is derived from an EMBL/GenBank/DDBJ whole genome shotgun (WGS) entry which is preliminary data.</text>
</comment>
<dbReference type="EMBL" id="CAMXCT020004504">
    <property type="protein sequence ID" value="CAL1162746.1"/>
    <property type="molecule type" value="Genomic_DNA"/>
</dbReference>
<feature type="region of interest" description="Disordered" evidence="2">
    <location>
        <begin position="405"/>
        <end position="436"/>
    </location>
</feature>
<feature type="compositionally biased region" description="Basic and acidic residues" evidence="2">
    <location>
        <begin position="111"/>
        <end position="131"/>
    </location>
</feature>